<dbReference type="RefSeq" id="YP_010651681.1">
    <property type="nucleotide sequence ID" value="NC_070783.1"/>
</dbReference>
<gene>
    <name evidence="1" type="primary">71</name>
    <name evidence="1" type="ORF">SEA_FAUST_71</name>
</gene>
<sequence length="129" mass="14753">MRCRPKPVEIDCYEFTGDFETAHEFAGSHMVDVDYSIPNVVPAEDFFTEPGDFVGAVWVTGIKRWVGLKHGDFIVKQNGILWPVDREQFFETYDIIDEPKIKVEVHGVVTASQIESAVGRMIQKSTRFR</sequence>
<evidence type="ECO:0000313" key="1">
    <source>
        <dbReference type="EMBL" id="QNN99174.1"/>
    </source>
</evidence>
<proteinExistence type="predicted"/>
<keyword evidence="2" id="KW-1185">Reference proteome</keyword>
<protein>
    <submittedName>
        <fullName evidence="1">Uncharacterized protein</fullName>
    </submittedName>
</protein>
<accession>A0A7G9UYR9</accession>
<organism evidence="1 2">
    <name type="scientific">Streptomyces phage Faust</name>
    <dbReference type="NCBI Taxonomy" id="2767565"/>
    <lineage>
        <taxon>Viruses</taxon>
        <taxon>Duplodnaviria</taxon>
        <taxon>Heunggongvirae</taxon>
        <taxon>Uroviricota</taxon>
        <taxon>Caudoviricetes</taxon>
        <taxon>Stanwilliamsviridae</taxon>
        <taxon>Loccivirinae</taxon>
        <taxon>Faustvirus</taxon>
        <taxon>Faustvirus faust</taxon>
    </lineage>
</organism>
<dbReference type="KEGG" id="vg:77927366"/>
<dbReference type="EMBL" id="MT684598">
    <property type="protein sequence ID" value="QNN99174.1"/>
    <property type="molecule type" value="Genomic_DNA"/>
</dbReference>
<dbReference type="GeneID" id="77927366"/>
<dbReference type="Proteomes" id="UP000516151">
    <property type="component" value="Segment"/>
</dbReference>
<reference evidence="1 2" key="1">
    <citation type="submission" date="2020-06" db="EMBL/GenBank/DDBJ databases">
        <authorList>
            <person name="Arora M.N."/>
            <person name="Dalling M.T."/>
            <person name="Dawson S.P.M."/>
            <person name="Elia S.N."/>
            <person name="Burke B."/>
            <person name="Shaffer C.D."/>
            <person name="Weston-Hafer K.A."/>
            <person name="Garlena R.A."/>
            <person name="Russell D.A."/>
            <person name="Pope W.H."/>
            <person name="Jacobs-Sera D."/>
            <person name="Hatfull G.F."/>
        </authorList>
    </citation>
    <scope>NUCLEOTIDE SEQUENCE [LARGE SCALE GENOMIC DNA]</scope>
</reference>
<evidence type="ECO:0000313" key="2">
    <source>
        <dbReference type="Proteomes" id="UP000516151"/>
    </source>
</evidence>
<name>A0A7G9UYR9_9CAUD</name>